<reference evidence="5" key="3">
    <citation type="submission" date="2022-11" db="EMBL/GenBank/DDBJ databases">
        <title>Draft genome sequence of Coprococcus comes strain 31264.</title>
        <authorList>
            <person name="Hisatomi A."/>
            <person name="Ohkuma M."/>
            <person name="Sakamoto M."/>
        </authorList>
    </citation>
    <scope>NUCLEOTIDE SEQUENCE</scope>
    <source>
        <strain evidence="5">JCM 31264</strain>
    </source>
</reference>
<reference evidence="5" key="2">
    <citation type="submission" date="2022-09" db="EMBL/GenBank/DDBJ databases">
        <title>Draft genome sequence of Coprococcus comes strain 31264.</title>
        <authorList>
            <person name="Atsushi H."/>
            <person name="Moriya O."/>
            <person name="Mitsuo S."/>
        </authorList>
    </citation>
    <scope>NUCLEOTIDE SEQUENCE</scope>
    <source>
        <strain evidence="5">JCM 31264</strain>
    </source>
</reference>
<feature type="compositionally biased region" description="Acidic residues" evidence="1">
    <location>
        <begin position="407"/>
        <end position="440"/>
    </location>
</feature>
<evidence type="ECO:0000313" key="6">
    <source>
        <dbReference type="Proteomes" id="UP000095727"/>
    </source>
</evidence>
<evidence type="ECO:0000256" key="2">
    <source>
        <dbReference type="SAM" id="Phobius"/>
    </source>
</evidence>
<gene>
    <name evidence="5" type="ORF">comes_04830</name>
    <name evidence="4" type="ORF">ERS852574_01580</name>
</gene>
<protein>
    <recommendedName>
        <fullName evidence="8">Cohesin domain-containing protein</fullName>
    </recommendedName>
</protein>
<dbReference type="RefSeq" id="WP_055156521.1">
    <property type="nucleotide sequence ID" value="NZ_BSCI01000002.1"/>
</dbReference>
<keyword evidence="2" id="KW-0472">Membrane</keyword>
<reference evidence="4 6" key="1">
    <citation type="submission" date="2015-09" db="EMBL/GenBank/DDBJ databases">
        <authorList>
            <consortium name="Pathogen Informatics"/>
        </authorList>
    </citation>
    <scope>NUCLEOTIDE SEQUENCE [LARGE SCALE GENOMIC DNA]</scope>
    <source>
        <strain evidence="4 6">2789STDY5834962</strain>
    </source>
</reference>
<proteinExistence type="predicted"/>
<dbReference type="AlphaFoldDB" id="A0A173WPI3"/>
<keyword evidence="2" id="KW-0812">Transmembrane</keyword>
<feature type="chain" id="PRO_5014250589" description="Cohesin domain-containing protein" evidence="3">
    <location>
        <begin position="30"/>
        <end position="485"/>
    </location>
</feature>
<dbReference type="EMBL" id="CYXR01000009">
    <property type="protein sequence ID" value="CUM91968.1"/>
    <property type="molecule type" value="Genomic_DNA"/>
</dbReference>
<evidence type="ECO:0008006" key="8">
    <source>
        <dbReference type="Google" id="ProtNLM"/>
    </source>
</evidence>
<evidence type="ECO:0000313" key="4">
    <source>
        <dbReference type="EMBL" id="CUM91968.1"/>
    </source>
</evidence>
<evidence type="ECO:0000313" key="7">
    <source>
        <dbReference type="Proteomes" id="UP001145109"/>
    </source>
</evidence>
<sequence length="485" mass="54128">MKMKFTKKIATILLSVCLIVPCFSVMALAANGVIFFSDLETSVGDEFTITGTAVVSGDVIGDATIHMTYDPSYMRFEEGDGVNADTDGNLTFKGSGDGSSDRIEFTMKFQALQEGSTRLEQGDATVTDSAGSSVACEEGYADVTIGAGDPSKIKDVANGASVTIDGQEYTLSGDFSDSMIPAGFTAGEITYNDSTYKGAVQEKTGLQMAYLVDGDGKGDFWMYDSSDSSFSPAEQVVISDTYSIVIFDAGSKVSMPSKYSKGNLEINGKTFEIWDEPDRDGFYVLYAVNNDGEESLYLYDSVEHTYQRMETPKSATTPDKKSASKFDAILEKISDHLIWFVAAAAVIVILLVIFLLVSVVKLHNRNRELDDLYDEYELDDEPQRNPVKPIQPVKAEKKSQFKKRQDDDFEDDYDDFDDDFDDDDYYDDDFDDDYDDEGISDDTRNVDEFDDYFDDDDFDSFDDYNIKKEKRKKGDTFEMDFIDLD</sequence>
<name>A0A173WPI3_9FIRM</name>
<feature type="transmembrane region" description="Helical" evidence="2">
    <location>
        <begin position="337"/>
        <end position="360"/>
    </location>
</feature>
<dbReference type="Proteomes" id="UP000095727">
    <property type="component" value="Unassembled WGS sequence"/>
</dbReference>
<dbReference type="EMBL" id="BSCI01000002">
    <property type="protein sequence ID" value="GLG85938.1"/>
    <property type="molecule type" value="Genomic_DNA"/>
</dbReference>
<evidence type="ECO:0000313" key="5">
    <source>
        <dbReference type="EMBL" id="GLG85938.1"/>
    </source>
</evidence>
<keyword evidence="2" id="KW-1133">Transmembrane helix</keyword>
<evidence type="ECO:0000256" key="1">
    <source>
        <dbReference type="SAM" id="MobiDB-lite"/>
    </source>
</evidence>
<accession>A0A173WPI3</accession>
<evidence type="ECO:0000256" key="3">
    <source>
        <dbReference type="SAM" id="SignalP"/>
    </source>
</evidence>
<keyword evidence="3" id="KW-0732">Signal</keyword>
<feature type="compositionally biased region" description="Basic and acidic residues" evidence="1">
    <location>
        <begin position="394"/>
        <end position="406"/>
    </location>
</feature>
<organism evidence="5 7">
    <name type="scientific">Coprococcus comes</name>
    <dbReference type="NCBI Taxonomy" id="410072"/>
    <lineage>
        <taxon>Bacteria</taxon>
        <taxon>Bacillati</taxon>
        <taxon>Bacillota</taxon>
        <taxon>Clostridia</taxon>
        <taxon>Lachnospirales</taxon>
        <taxon>Lachnospiraceae</taxon>
        <taxon>Coprococcus</taxon>
    </lineage>
</organism>
<feature type="signal peptide" evidence="3">
    <location>
        <begin position="1"/>
        <end position="29"/>
    </location>
</feature>
<dbReference type="Proteomes" id="UP001145109">
    <property type="component" value="Unassembled WGS sequence"/>
</dbReference>
<feature type="region of interest" description="Disordered" evidence="1">
    <location>
        <begin position="380"/>
        <end position="447"/>
    </location>
</feature>